<dbReference type="OrthoDB" id="5087at2759"/>
<dbReference type="Pfam" id="PF21010">
    <property type="entry name" value="HA2_C"/>
    <property type="match status" value="1"/>
</dbReference>
<organism evidence="10 11">
    <name type="scientific">Chondrus crispus</name>
    <name type="common">Carrageen Irish moss</name>
    <name type="synonym">Polymorpha crispa</name>
    <dbReference type="NCBI Taxonomy" id="2769"/>
    <lineage>
        <taxon>Eukaryota</taxon>
        <taxon>Rhodophyta</taxon>
        <taxon>Florideophyceae</taxon>
        <taxon>Rhodymeniophycidae</taxon>
        <taxon>Gigartinales</taxon>
        <taxon>Gigartinaceae</taxon>
        <taxon>Chondrus</taxon>
    </lineage>
</organism>
<dbReference type="Pfam" id="PF00270">
    <property type="entry name" value="DEAD"/>
    <property type="match status" value="1"/>
</dbReference>
<reference evidence="11" key="1">
    <citation type="journal article" date="2013" name="Proc. Natl. Acad. Sci. U.S.A.">
        <title>Genome structure and metabolic features in the red seaweed Chondrus crispus shed light on evolution of the Archaeplastida.</title>
        <authorList>
            <person name="Collen J."/>
            <person name="Porcel B."/>
            <person name="Carre W."/>
            <person name="Ball S.G."/>
            <person name="Chaparro C."/>
            <person name="Tonon T."/>
            <person name="Barbeyron T."/>
            <person name="Michel G."/>
            <person name="Noel B."/>
            <person name="Valentin K."/>
            <person name="Elias M."/>
            <person name="Artiguenave F."/>
            <person name="Arun A."/>
            <person name="Aury J.M."/>
            <person name="Barbosa-Neto J.F."/>
            <person name="Bothwell J.H."/>
            <person name="Bouget F.Y."/>
            <person name="Brillet L."/>
            <person name="Cabello-Hurtado F."/>
            <person name="Capella-Gutierrez S."/>
            <person name="Charrier B."/>
            <person name="Cladiere L."/>
            <person name="Cock J.M."/>
            <person name="Coelho S.M."/>
            <person name="Colleoni C."/>
            <person name="Czjzek M."/>
            <person name="Da Silva C."/>
            <person name="Delage L."/>
            <person name="Denoeud F."/>
            <person name="Deschamps P."/>
            <person name="Dittami S.M."/>
            <person name="Gabaldon T."/>
            <person name="Gachon C.M."/>
            <person name="Groisillier A."/>
            <person name="Herve C."/>
            <person name="Jabbari K."/>
            <person name="Katinka M."/>
            <person name="Kloareg B."/>
            <person name="Kowalczyk N."/>
            <person name="Labadie K."/>
            <person name="Leblanc C."/>
            <person name="Lopez P.J."/>
            <person name="McLachlan D.H."/>
            <person name="Meslet-Cladiere L."/>
            <person name="Moustafa A."/>
            <person name="Nehr Z."/>
            <person name="Nyvall Collen P."/>
            <person name="Panaud O."/>
            <person name="Partensky F."/>
            <person name="Poulain J."/>
            <person name="Rensing S.A."/>
            <person name="Rousvoal S."/>
            <person name="Samson G."/>
            <person name="Symeonidi A."/>
            <person name="Weissenbach J."/>
            <person name="Zambounis A."/>
            <person name="Wincker P."/>
            <person name="Boyen C."/>
        </authorList>
    </citation>
    <scope>NUCLEOTIDE SEQUENCE [LARGE SCALE GENOMIC DNA]</scope>
    <source>
        <strain evidence="11">cv. Stackhouse</strain>
    </source>
</reference>
<dbReference type="PhylomeDB" id="R7QDV5"/>
<gene>
    <name evidence="10" type="ORF">CHC_T00010330001</name>
</gene>
<evidence type="ECO:0000256" key="3">
    <source>
        <dbReference type="ARBA" id="ARBA00022806"/>
    </source>
</evidence>
<keyword evidence="5" id="KW-0694">RNA-binding</keyword>
<dbReference type="GO" id="GO:0003723">
    <property type="term" value="F:RNA binding"/>
    <property type="evidence" value="ECO:0007669"/>
    <property type="project" value="UniProtKB-KW"/>
</dbReference>
<evidence type="ECO:0000256" key="1">
    <source>
        <dbReference type="ARBA" id="ARBA00022741"/>
    </source>
</evidence>
<protein>
    <submittedName>
        <fullName evidence="10">Similar to DEAH (Asp-Glu-Ala-Asp/His) box polypeptide 57</fullName>
    </submittedName>
</protein>
<dbReference type="Proteomes" id="UP000012073">
    <property type="component" value="Unassembled WGS sequence"/>
</dbReference>
<dbReference type="FunFam" id="1.20.120.1080:FF:000002">
    <property type="entry name" value="Putative ATP-dependent RNA helicase DHX36"/>
    <property type="match status" value="1"/>
</dbReference>
<dbReference type="Gramene" id="CDF36697">
    <property type="protein sequence ID" value="CDF36697"/>
    <property type="gene ID" value="CHC_T00010330001"/>
</dbReference>
<dbReference type="Pfam" id="PF26026">
    <property type="entry name" value="RNA_hel_CTD"/>
    <property type="match status" value="1"/>
</dbReference>
<keyword evidence="4" id="KW-0067">ATP-binding</keyword>
<dbReference type="InterPro" id="IPR014001">
    <property type="entry name" value="Helicase_ATP-bd"/>
</dbReference>
<keyword evidence="11" id="KW-1185">Reference proteome</keyword>
<accession>R7QDV5</accession>
<dbReference type="InterPro" id="IPR007502">
    <property type="entry name" value="Helicase-assoc_dom"/>
</dbReference>
<feature type="domain" description="Helicase C-terminal" evidence="9">
    <location>
        <begin position="803"/>
        <end position="979"/>
    </location>
</feature>
<dbReference type="Gene3D" id="1.20.120.1080">
    <property type="match status" value="1"/>
</dbReference>
<dbReference type="InterPro" id="IPR011709">
    <property type="entry name" value="DEAD-box_helicase_OB_fold"/>
</dbReference>
<dbReference type="InterPro" id="IPR059023">
    <property type="entry name" value="RNA_hel_CTD"/>
</dbReference>
<keyword evidence="3" id="KW-0347">Helicase</keyword>
<dbReference type="SUPFAM" id="SSF52540">
    <property type="entry name" value="P-loop containing nucleoside triphosphate hydrolases"/>
    <property type="match status" value="1"/>
</dbReference>
<feature type="compositionally biased region" description="Basic and acidic residues" evidence="7">
    <location>
        <begin position="470"/>
        <end position="480"/>
    </location>
</feature>
<dbReference type="EMBL" id="HG001797">
    <property type="protein sequence ID" value="CDF36697.1"/>
    <property type="molecule type" value="Genomic_DNA"/>
</dbReference>
<dbReference type="Pfam" id="PF00271">
    <property type="entry name" value="Helicase_C"/>
    <property type="match status" value="1"/>
</dbReference>
<evidence type="ECO:0000256" key="7">
    <source>
        <dbReference type="SAM" id="MobiDB-lite"/>
    </source>
</evidence>
<dbReference type="PANTHER" id="PTHR18934:SF145">
    <property type="entry name" value="ATP-DEPENDENT RNA HELICASE DHX57-RELATED"/>
    <property type="match status" value="1"/>
</dbReference>
<proteinExistence type="inferred from homology"/>
<evidence type="ECO:0000313" key="10">
    <source>
        <dbReference type="EMBL" id="CDF36697.1"/>
    </source>
</evidence>
<dbReference type="PROSITE" id="PS51192">
    <property type="entry name" value="HELICASE_ATP_BIND_1"/>
    <property type="match status" value="1"/>
</dbReference>
<evidence type="ECO:0000256" key="2">
    <source>
        <dbReference type="ARBA" id="ARBA00022801"/>
    </source>
</evidence>
<feature type="domain" description="Helicase ATP-binding" evidence="8">
    <location>
        <begin position="507"/>
        <end position="672"/>
    </location>
</feature>
<evidence type="ECO:0000313" key="11">
    <source>
        <dbReference type="Proteomes" id="UP000012073"/>
    </source>
</evidence>
<name>R7QDV5_CHOCR</name>
<dbReference type="GeneID" id="17324230"/>
<sequence>MSGSEICLCTIPAGRKDGKKAKGTAFDRVAGVGDRPGEEYAALNVLHQLERGKPLERLLAPEFRDVWIGLDKRFEEYDAENKQRVVTKERRKAQAERRAKIEQSKESATISISATSRKLIESAIVQPNGSTLGGASHQPSASSSGASGIQGASNFLKNELMGMGFSKFDAVDVSQRFSDVTSALDYLCLNLDEAELPRSFAPTADVEVVRFTSSSREQSKDRVDSSNRDHLMRLTCLSKQAVERALLASGGEMTTALGVLYNTLTHNMIAGYTFQSLEENIANLACEERATEASILSAIYGEDATVGPGSMPGFENSWAAVVRLQKGLNGIGVQYPVIVAVVDLDGFYPFSVPAVIVGTNFRTTAATEDKLHASYRRVLMRAATGEVLSAMRSLGGLQFSPGEDLVPTPVVHDVVSFLGNVSENQLMTVVAKRNEGTCDTGSGHMAAITPSVSARNEQMHPKSTGRATRRPVERPMRVEPLKSSPQLVDMKSRRSMLPAHKARNEIIEKIRHNQVVVVSGATGSGKTTQVPQFLLEDAAMAKEPMSIVCTQPRRIAAMSVAERVAAERCQRVGESVGYQVKLNSKRSRATRVVFCTTGVLLRKLQGDPQLESLTHVLVDEVHERSVETDFVLLLLREIAARRPSIRIVLMSATLDANKFAEYFSSTLSRGNKRATVPIVSIPGRTFPVEELYLEDAVRFSQYRLRPGARYAKRVGKVVHKGKYGMEPAAGTEFPKQRITATAAAGRAYIALDDERQELDGDLKTYDAQLSTAQSRETTISETQRHLEMKQTVGIIDESIVNVDLIGLLVWKLNRDGRMNRDGAILIFLPGVADISAVVRKLSTGDESHSLWPLPLHSMMSPEEQTRVFSKPPRGKRKVICSTNIAETSITVDDVTVVIDTLRSKQMGYDALNRSSVLEEQFISKAAAQQRAGRAGRVSSGTCYRLVRKNTFDNRIAAEQTPEIQRVALEHLVLNMLSIIPEQQSQNDPHLFLGKAIDPPAADSITSSITNLIEIGAMRRQTSGSQKVELTALGKHLTGMPVDARVGKLLIFGSLFSCTDAALTIAATLAERSPFYAPFDKREEARAARAPFVWGKSDLLTYVRAYNAWRDIRESRGGYAAEQAFCSKNFLARKTLQAISDGRRQLADALADAGFGLPGAERSFRGWEREEAVNQFSDNLRVVKAVVCAALYPNIARIDLPDKTYYEVAGGTVANKYNAKDLRLRSKSGERLFLHPESVNFHQGNFETRWLAYFAKVKTSRLFVRDSSMVSPFAILLFGGEINVQHKKGQMSVDNWVIFKAPAKVAVLARELRRQLDGLLMRKFENADIDLAEEGKTVNEAIIRLITTES</sequence>
<feature type="region of interest" description="Disordered" evidence="7">
    <location>
        <begin position="454"/>
        <end position="484"/>
    </location>
</feature>
<evidence type="ECO:0000256" key="6">
    <source>
        <dbReference type="ARBA" id="ARBA00060772"/>
    </source>
</evidence>
<evidence type="ECO:0000256" key="5">
    <source>
        <dbReference type="ARBA" id="ARBA00022884"/>
    </source>
</evidence>
<keyword evidence="1" id="KW-0547">Nucleotide-binding</keyword>
<dbReference type="GO" id="GO:0016787">
    <property type="term" value="F:hydrolase activity"/>
    <property type="evidence" value="ECO:0007669"/>
    <property type="project" value="UniProtKB-KW"/>
</dbReference>
<dbReference type="Gene3D" id="3.40.50.300">
    <property type="entry name" value="P-loop containing nucleotide triphosphate hydrolases"/>
    <property type="match status" value="2"/>
</dbReference>
<evidence type="ECO:0000259" key="8">
    <source>
        <dbReference type="PROSITE" id="PS51192"/>
    </source>
</evidence>
<dbReference type="GO" id="GO:0004386">
    <property type="term" value="F:helicase activity"/>
    <property type="evidence" value="ECO:0007669"/>
    <property type="project" value="UniProtKB-KW"/>
</dbReference>
<dbReference type="InterPro" id="IPR001650">
    <property type="entry name" value="Helicase_C-like"/>
</dbReference>
<dbReference type="SMART" id="SM00487">
    <property type="entry name" value="DEXDc"/>
    <property type="match status" value="1"/>
</dbReference>
<dbReference type="PROSITE" id="PS51194">
    <property type="entry name" value="HELICASE_CTER"/>
    <property type="match status" value="1"/>
</dbReference>
<dbReference type="InterPro" id="IPR011545">
    <property type="entry name" value="DEAD/DEAH_box_helicase_dom"/>
</dbReference>
<dbReference type="KEGG" id="ccp:CHC_T00010330001"/>
<dbReference type="CDD" id="cd18791">
    <property type="entry name" value="SF2_C_RHA"/>
    <property type="match status" value="1"/>
</dbReference>
<dbReference type="InterPro" id="IPR027417">
    <property type="entry name" value="P-loop_NTPase"/>
</dbReference>
<dbReference type="CDD" id="cd17917">
    <property type="entry name" value="DEXHc_RHA-like"/>
    <property type="match status" value="1"/>
</dbReference>
<dbReference type="Pfam" id="PF07717">
    <property type="entry name" value="OB_NTP_bind"/>
    <property type="match status" value="1"/>
</dbReference>
<evidence type="ECO:0000259" key="9">
    <source>
        <dbReference type="PROSITE" id="PS51194"/>
    </source>
</evidence>
<dbReference type="PANTHER" id="PTHR18934">
    <property type="entry name" value="ATP-DEPENDENT RNA HELICASE"/>
    <property type="match status" value="1"/>
</dbReference>
<dbReference type="FunFam" id="3.40.50.300:FF:000526">
    <property type="entry name" value="DExH-box ATP-dependent RNA helicase DExH3"/>
    <property type="match status" value="1"/>
</dbReference>
<dbReference type="GO" id="GO:0005524">
    <property type="term" value="F:ATP binding"/>
    <property type="evidence" value="ECO:0007669"/>
    <property type="project" value="UniProtKB-KW"/>
</dbReference>
<comment type="similarity">
    <text evidence="6">Belongs to the DExH box helicase family.</text>
</comment>
<keyword evidence="2" id="KW-0378">Hydrolase</keyword>
<dbReference type="SMART" id="SM00490">
    <property type="entry name" value="HELICc"/>
    <property type="match status" value="1"/>
</dbReference>
<dbReference type="RefSeq" id="XP_005716516.1">
    <property type="nucleotide sequence ID" value="XM_005716459.1"/>
</dbReference>
<dbReference type="SMART" id="SM00847">
    <property type="entry name" value="HA2"/>
    <property type="match status" value="1"/>
</dbReference>
<dbReference type="STRING" id="2769.R7QDV5"/>
<dbReference type="OMA" id="PERVYVQ"/>
<evidence type="ECO:0000256" key="4">
    <source>
        <dbReference type="ARBA" id="ARBA00022840"/>
    </source>
</evidence>